<evidence type="ECO:0000259" key="2">
    <source>
        <dbReference type="Pfam" id="PF20250"/>
    </source>
</evidence>
<dbReference type="PANTHER" id="PTHR38032:SF1">
    <property type="entry name" value="RNA-BINDING PROTEIN KHPB N-TERMINAL DOMAIN-CONTAINING PROTEIN"/>
    <property type="match status" value="1"/>
</dbReference>
<gene>
    <name evidence="3" type="ORF">FPZ44_13375</name>
</gene>
<dbReference type="EMBL" id="VNJK01000001">
    <property type="protein sequence ID" value="TVX93957.1"/>
    <property type="molecule type" value="Genomic_DNA"/>
</dbReference>
<dbReference type="InterPro" id="IPR005646">
    <property type="entry name" value="FapA"/>
</dbReference>
<proteinExistence type="predicted"/>
<evidence type="ECO:0000313" key="3">
    <source>
        <dbReference type="EMBL" id="TVX93957.1"/>
    </source>
</evidence>
<dbReference type="AlphaFoldDB" id="A0A559J256"/>
<name>A0A559J256_9BACL</name>
<dbReference type="Pfam" id="PF20250">
    <property type="entry name" value="FapA_N"/>
    <property type="match status" value="1"/>
</dbReference>
<protein>
    <submittedName>
        <fullName evidence="3">DUF342 domain-containing protein</fullName>
    </submittedName>
</protein>
<dbReference type="OrthoDB" id="9816426at2"/>
<dbReference type="RefSeq" id="WP_144990944.1">
    <property type="nucleotide sequence ID" value="NZ_VNJK01000001.1"/>
</dbReference>
<organism evidence="3 4">
    <name type="scientific">Paenibacillus agilis</name>
    <dbReference type="NCBI Taxonomy" id="3020863"/>
    <lineage>
        <taxon>Bacteria</taxon>
        <taxon>Bacillati</taxon>
        <taxon>Bacillota</taxon>
        <taxon>Bacilli</taxon>
        <taxon>Bacillales</taxon>
        <taxon>Paenibacillaceae</taxon>
        <taxon>Paenibacillus</taxon>
    </lineage>
</organism>
<accession>A0A559J256</accession>
<evidence type="ECO:0000256" key="1">
    <source>
        <dbReference type="SAM" id="Coils"/>
    </source>
</evidence>
<keyword evidence="1" id="KW-0175">Coiled coil</keyword>
<dbReference type="InterPro" id="IPR046865">
    <property type="entry name" value="FapA_b_solenoid"/>
</dbReference>
<evidence type="ECO:0000313" key="4">
    <source>
        <dbReference type="Proteomes" id="UP000318102"/>
    </source>
</evidence>
<dbReference type="PANTHER" id="PTHR38032">
    <property type="entry name" value="POLYMERASE-RELATED"/>
    <property type="match status" value="1"/>
</dbReference>
<reference evidence="3 4" key="1">
    <citation type="submission" date="2019-07" db="EMBL/GenBank/DDBJ databases">
        <authorList>
            <person name="Kim J."/>
        </authorList>
    </citation>
    <scope>NUCLEOTIDE SEQUENCE [LARGE SCALE GENOMIC DNA]</scope>
    <source>
        <strain evidence="3 4">N4</strain>
    </source>
</reference>
<keyword evidence="4" id="KW-1185">Reference proteome</keyword>
<dbReference type="Pfam" id="PF03961">
    <property type="entry name" value="FapA"/>
    <property type="match status" value="1"/>
</dbReference>
<dbReference type="InterPro" id="IPR046866">
    <property type="entry name" value="FapA_N"/>
</dbReference>
<feature type="domain" description="Flagellar Assembly Protein A N-terminal region" evidence="2">
    <location>
        <begin position="12"/>
        <end position="183"/>
    </location>
</feature>
<feature type="coiled-coil region" evidence="1">
    <location>
        <begin position="341"/>
        <end position="368"/>
    </location>
</feature>
<dbReference type="Proteomes" id="UP000318102">
    <property type="component" value="Unassembled WGS sequence"/>
</dbReference>
<sequence length="467" mass="50868">MSTVDMLAQYMDVTLSEDKMSAYVHVLKQDDPLECTVDDLINYLRSHQVKYGINMEVLREIVSQPELYAKTSTLVASGKLPVPGKDGSIRVLINVEEGDSRPLEQEDGSVNLKELKQLQNVTKGQRIAELVPPLAGIPGMDVTGEVVDGKMGKEARFKIGKNVVVVEEDRVMYAAIDGLISKTEGDKMNVFPVFEVNGDVDYRTGNIDFIGTVVIRGNVLTGFKVKAVGDIRVYGGVEGAVLESQGSVEVSGGIIAGNKGSVNANHTIKCSFIQEANVTAGLDVIVSQSIMHAQVRAGRGVFCKGMKGLIVGGLIQAGERVEARTIGNTMSTVTTIEVGVLPDLRNELTQLRANLKVCSDNLEKTEKALRILDQLASVGQLTDEKLVMRIKLNATRKQAAQEKLNIRDRILEIERKLEETNVSLVHVTQTIYGGAKIVIGRYTRYVKDACKRATFQIVDGEVGMSSM</sequence>
<comment type="caution">
    <text evidence="3">The sequence shown here is derived from an EMBL/GenBank/DDBJ whole genome shotgun (WGS) entry which is preliminary data.</text>
</comment>